<feature type="region of interest" description="Disordered" evidence="1">
    <location>
        <begin position="178"/>
        <end position="201"/>
    </location>
</feature>
<dbReference type="Proteomes" id="UP001151760">
    <property type="component" value="Unassembled WGS sequence"/>
</dbReference>
<sequence length="201" mass="23314">MERVQRGSPLAPENLQWKTWYDPEHLGISSRLGGESRKFSLFQFSSRVRLYYEDRSRENSTRSSLRRAVIVKVEHLLMEFWPTIRDEEFVGVICNVPYWLARCLKGIRDRDLICDGMFVTKLARSFGILTRELMDALSFKPRTHIFKKKSLITIGIIVELNRGECYWPVTRQVGEDDEVEEAAEKGAGGSSEVYRNMSRGD</sequence>
<gene>
    <name evidence="2" type="ORF">Tco_0728077</name>
</gene>
<accession>A0ABQ4YMG9</accession>
<reference evidence="2" key="2">
    <citation type="submission" date="2022-01" db="EMBL/GenBank/DDBJ databases">
        <authorList>
            <person name="Yamashiro T."/>
            <person name="Shiraishi A."/>
            <person name="Satake H."/>
            <person name="Nakayama K."/>
        </authorList>
    </citation>
    <scope>NUCLEOTIDE SEQUENCE</scope>
</reference>
<evidence type="ECO:0000256" key="1">
    <source>
        <dbReference type="SAM" id="MobiDB-lite"/>
    </source>
</evidence>
<comment type="caution">
    <text evidence="2">The sequence shown here is derived from an EMBL/GenBank/DDBJ whole genome shotgun (WGS) entry which is preliminary data.</text>
</comment>
<protein>
    <submittedName>
        <fullName evidence="2">Uncharacterized protein</fullName>
    </submittedName>
</protein>
<organism evidence="2 3">
    <name type="scientific">Tanacetum coccineum</name>
    <dbReference type="NCBI Taxonomy" id="301880"/>
    <lineage>
        <taxon>Eukaryota</taxon>
        <taxon>Viridiplantae</taxon>
        <taxon>Streptophyta</taxon>
        <taxon>Embryophyta</taxon>
        <taxon>Tracheophyta</taxon>
        <taxon>Spermatophyta</taxon>
        <taxon>Magnoliopsida</taxon>
        <taxon>eudicotyledons</taxon>
        <taxon>Gunneridae</taxon>
        <taxon>Pentapetalae</taxon>
        <taxon>asterids</taxon>
        <taxon>campanulids</taxon>
        <taxon>Asterales</taxon>
        <taxon>Asteraceae</taxon>
        <taxon>Asteroideae</taxon>
        <taxon>Anthemideae</taxon>
        <taxon>Anthemidinae</taxon>
        <taxon>Tanacetum</taxon>
    </lineage>
</organism>
<evidence type="ECO:0000313" key="2">
    <source>
        <dbReference type="EMBL" id="GJS78196.1"/>
    </source>
</evidence>
<name>A0ABQ4YMG9_9ASTR</name>
<keyword evidence="3" id="KW-1185">Reference proteome</keyword>
<proteinExistence type="predicted"/>
<dbReference type="EMBL" id="BQNB010010506">
    <property type="protein sequence ID" value="GJS78196.1"/>
    <property type="molecule type" value="Genomic_DNA"/>
</dbReference>
<reference evidence="2" key="1">
    <citation type="journal article" date="2022" name="Int. J. Mol. Sci.">
        <title>Draft Genome of Tanacetum Coccineum: Genomic Comparison of Closely Related Tanacetum-Family Plants.</title>
        <authorList>
            <person name="Yamashiro T."/>
            <person name="Shiraishi A."/>
            <person name="Nakayama K."/>
            <person name="Satake H."/>
        </authorList>
    </citation>
    <scope>NUCLEOTIDE SEQUENCE</scope>
</reference>
<evidence type="ECO:0000313" key="3">
    <source>
        <dbReference type="Proteomes" id="UP001151760"/>
    </source>
</evidence>